<sequence length="49" mass="5550">MQKNLLAPAQALLCQTQLPLKLVLNKILEEFDTTNLSFTSDFIVNKQSE</sequence>
<accession>A0A1M6K1Z5</accession>
<dbReference type="AlphaFoldDB" id="A0A1M6K1Z5"/>
<dbReference type="Proteomes" id="UP000184172">
    <property type="component" value="Unassembled WGS sequence"/>
</dbReference>
<protein>
    <submittedName>
        <fullName evidence="1">Uncharacterized protein</fullName>
    </submittedName>
</protein>
<organism evidence="1 2">
    <name type="scientific">Aequorivita viscosa</name>
    <dbReference type="NCBI Taxonomy" id="797419"/>
    <lineage>
        <taxon>Bacteria</taxon>
        <taxon>Pseudomonadati</taxon>
        <taxon>Bacteroidota</taxon>
        <taxon>Flavobacteriia</taxon>
        <taxon>Flavobacteriales</taxon>
        <taxon>Flavobacteriaceae</taxon>
        <taxon>Aequorivita</taxon>
    </lineage>
</organism>
<evidence type="ECO:0000313" key="2">
    <source>
        <dbReference type="Proteomes" id="UP000184172"/>
    </source>
</evidence>
<reference evidence="2" key="1">
    <citation type="submission" date="2016-11" db="EMBL/GenBank/DDBJ databases">
        <authorList>
            <person name="Varghese N."/>
            <person name="Submissions S."/>
        </authorList>
    </citation>
    <scope>NUCLEOTIDE SEQUENCE [LARGE SCALE GENOMIC DNA]</scope>
    <source>
        <strain evidence="2">DSM 26349</strain>
    </source>
</reference>
<gene>
    <name evidence="1" type="ORF">SAMN04487908_11911</name>
</gene>
<evidence type="ECO:0000313" key="1">
    <source>
        <dbReference type="EMBL" id="SHJ52963.1"/>
    </source>
</evidence>
<keyword evidence="2" id="KW-1185">Reference proteome</keyword>
<dbReference type="EMBL" id="FQYV01000019">
    <property type="protein sequence ID" value="SHJ52963.1"/>
    <property type="molecule type" value="Genomic_DNA"/>
</dbReference>
<proteinExistence type="predicted"/>
<name>A0A1M6K1Z5_9FLAO</name>